<dbReference type="Gene3D" id="2.160.20.10">
    <property type="entry name" value="Single-stranded right-handed beta-helix, Pectin lyase-like"/>
    <property type="match status" value="1"/>
</dbReference>
<name>A0AAE1R2M7_9SOLA</name>
<evidence type="ECO:0000313" key="1">
    <source>
        <dbReference type="EMBL" id="KAK4343806.1"/>
    </source>
</evidence>
<proteinExistence type="predicted"/>
<comment type="caution">
    <text evidence="1">The sequence shown here is derived from an EMBL/GenBank/DDBJ whole genome shotgun (WGS) entry which is preliminary data.</text>
</comment>
<dbReference type="Proteomes" id="UP001291623">
    <property type="component" value="Unassembled WGS sequence"/>
</dbReference>
<dbReference type="InterPro" id="IPR012334">
    <property type="entry name" value="Pectin_lyas_fold"/>
</dbReference>
<accession>A0AAE1R2M7</accession>
<gene>
    <name evidence="1" type="ORF">RND71_036900</name>
</gene>
<sequence>MPCHLPTGKVLNKHNIPKSGFVLDIHKKATILGGAKFKDYPKEESMWYVVVAEDAMDVGITRGGEINGQGLKFIQRFDEKKNVMVSWNHTGACFGDECRPRLVGFIGCRNVKVNHV</sequence>
<dbReference type="InterPro" id="IPR011050">
    <property type="entry name" value="Pectin_lyase_fold/virulence"/>
</dbReference>
<evidence type="ECO:0000313" key="2">
    <source>
        <dbReference type="Proteomes" id="UP001291623"/>
    </source>
</evidence>
<dbReference type="AlphaFoldDB" id="A0AAE1R2M7"/>
<organism evidence="1 2">
    <name type="scientific">Anisodus tanguticus</name>
    <dbReference type="NCBI Taxonomy" id="243964"/>
    <lineage>
        <taxon>Eukaryota</taxon>
        <taxon>Viridiplantae</taxon>
        <taxon>Streptophyta</taxon>
        <taxon>Embryophyta</taxon>
        <taxon>Tracheophyta</taxon>
        <taxon>Spermatophyta</taxon>
        <taxon>Magnoliopsida</taxon>
        <taxon>eudicotyledons</taxon>
        <taxon>Gunneridae</taxon>
        <taxon>Pentapetalae</taxon>
        <taxon>asterids</taxon>
        <taxon>lamiids</taxon>
        <taxon>Solanales</taxon>
        <taxon>Solanaceae</taxon>
        <taxon>Solanoideae</taxon>
        <taxon>Hyoscyameae</taxon>
        <taxon>Anisodus</taxon>
    </lineage>
</organism>
<dbReference type="SUPFAM" id="SSF51126">
    <property type="entry name" value="Pectin lyase-like"/>
    <property type="match status" value="1"/>
</dbReference>
<protein>
    <submittedName>
        <fullName evidence="1">Uncharacterized protein</fullName>
    </submittedName>
</protein>
<dbReference type="EMBL" id="JAVYJV010000020">
    <property type="protein sequence ID" value="KAK4343806.1"/>
    <property type="molecule type" value="Genomic_DNA"/>
</dbReference>
<keyword evidence="2" id="KW-1185">Reference proteome</keyword>
<reference evidence="1" key="1">
    <citation type="submission" date="2023-12" db="EMBL/GenBank/DDBJ databases">
        <title>Genome assembly of Anisodus tanguticus.</title>
        <authorList>
            <person name="Wang Y.-J."/>
        </authorList>
    </citation>
    <scope>NUCLEOTIDE SEQUENCE</scope>
    <source>
        <strain evidence="1">KB-2021</strain>
        <tissue evidence="1">Leaf</tissue>
    </source>
</reference>